<dbReference type="Pfam" id="PF01205">
    <property type="entry name" value="Impact_N"/>
    <property type="match status" value="1"/>
</dbReference>
<dbReference type="PANTHER" id="PTHR16301:SF25">
    <property type="entry name" value="PROTEIN IMPACT"/>
    <property type="match status" value="1"/>
</dbReference>
<dbReference type="PANTHER" id="PTHR16301">
    <property type="entry name" value="IMPACT-RELATED"/>
    <property type="match status" value="1"/>
</dbReference>
<evidence type="ECO:0000313" key="4">
    <source>
        <dbReference type="Proteomes" id="UP001057375"/>
    </source>
</evidence>
<evidence type="ECO:0000313" key="3">
    <source>
        <dbReference type="EMBL" id="GKT31515.1"/>
    </source>
</evidence>
<keyword evidence="4" id="KW-1185">Reference proteome</keyword>
<dbReference type="EMBL" id="BQXS01009689">
    <property type="protein sequence ID" value="GKT31515.1"/>
    <property type="molecule type" value="Genomic_DNA"/>
</dbReference>
<comment type="similarity">
    <text evidence="1">Belongs to the IMPACT family.</text>
</comment>
<dbReference type="InterPro" id="IPR001498">
    <property type="entry name" value="Impact_N"/>
</dbReference>
<dbReference type="InterPro" id="IPR023582">
    <property type="entry name" value="Impact"/>
</dbReference>
<accession>A0ABQ5KG57</accession>
<proteinExistence type="inferred from homology"/>
<dbReference type="Gene3D" id="3.30.230.30">
    <property type="entry name" value="Impact, N-terminal domain"/>
    <property type="match status" value="1"/>
</dbReference>
<feature type="domain" description="Impact N-terminal" evidence="2">
    <location>
        <begin position="186"/>
        <end position="312"/>
    </location>
</feature>
<dbReference type="Proteomes" id="UP001057375">
    <property type="component" value="Unassembled WGS sequence"/>
</dbReference>
<organism evidence="3 4">
    <name type="scientific">Aduncisulcus paluster</name>
    <dbReference type="NCBI Taxonomy" id="2918883"/>
    <lineage>
        <taxon>Eukaryota</taxon>
        <taxon>Metamonada</taxon>
        <taxon>Carpediemonas-like organisms</taxon>
        <taxon>Aduncisulcus</taxon>
    </lineage>
</organism>
<gene>
    <name evidence="3" type="ORF">ADUPG1_005931</name>
</gene>
<comment type="caution">
    <text evidence="3">The sequence shown here is derived from an EMBL/GenBank/DDBJ whole genome shotgun (WGS) entry which is preliminary data.</text>
</comment>
<evidence type="ECO:0000259" key="2">
    <source>
        <dbReference type="Pfam" id="PF01205"/>
    </source>
</evidence>
<dbReference type="InterPro" id="IPR036956">
    <property type="entry name" value="Impact_N_sf"/>
</dbReference>
<name>A0ABQ5KG57_9EUKA</name>
<sequence length="330" mass="37048">MPFFGLELDHERFNSEVAVLRSIFLPGDVIESDDRTNLSISIRDDSSPDIIIGKLDFECIFDHPTVMVKPKRVDGVTRCINTEKCLLKAQESLEDGMYACCMAVKDVIMNDIQKDTIILSGRSHRLRTKRNGKTKSQKRSVQPIKPLVSGDEIDSEKISDLLPITSFPPVSLLPYIVSTPVHTEMKSSFRGFGCFLHHPTQAPAFVQYLKDLFKDVRTATHNVMAFRICHSCCHEMPPDPFQHFSCSCSGSGSVSLEDGFDEDGEAHAGPCLSFILQQKKVSCACVVVSRRWGGVMLGPLRFKIFKNVTAQVVDLLSEKWEAYRDSRIKK</sequence>
<dbReference type="SUPFAM" id="SSF54211">
    <property type="entry name" value="Ribosomal protein S5 domain 2-like"/>
    <property type="match status" value="1"/>
</dbReference>
<protein>
    <submittedName>
        <fullName evidence="3">Impact family like protein</fullName>
    </submittedName>
</protein>
<dbReference type="InterPro" id="IPR020568">
    <property type="entry name" value="Ribosomal_Su5_D2-typ_SF"/>
</dbReference>
<evidence type="ECO:0000256" key="1">
    <source>
        <dbReference type="ARBA" id="ARBA00007665"/>
    </source>
</evidence>
<reference evidence="3" key="1">
    <citation type="submission" date="2022-03" db="EMBL/GenBank/DDBJ databases">
        <title>Draft genome sequence of Aduncisulcus paluster, a free-living microaerophilic Fornicata.</title>
        <authorList>
            <person name="Yuyama I."/>
            <person name="Kume K."/>
            <person name="Tamura T."/>
            <person name="Inagaki Y."/>
            <person name="Hashimoto T."/>
        </authorList>
    </citation>
    <scope>NUCLEOTIDE SEQUENCE</scope>
    <source>
        <strain evidence="3">NY0171</strain>
    </source>
</reference>